<evidence type="ECO:0000256" key="2">
    <source>
        <dbReference type="ARBA" id="ARBA00022801"/>
    </source>
</evidence>
<dbReference type="SMART" id="SM00490">
    <property type="entry name" value="HELICc"/>
    <property type="match status" value="1"/>
</dbReference>
<evidence type="ECO:0000313" key="8">
    <source>
        <dbReference type="Proteomes" id="UP000288805"/>
    </source>
</evidence>
<dbReference type="Gene3D" id="1.10.3380.30">
    <property type="match status" value="1"/>
</dbReference>
<dbReference type="InterPro" id="IPR012961">
    <property type="entry name" value="Ski2/MTR4_C"/>
</dbReference>
<gene>
    <name evidence="7" type="primary">MTR4_2</name>
    <name evidence="7" type="ORF">CK203_051388</name>
</gene>
<dbReference type="InterPro" id="IPR025696">
    <property type="entry name" value="Beta-barrel_MTR4"/>
</dbReference>
<accession>A0A438FLZ9</accession>
<feature type="domain" description="Reverse transcriptase" evidence="6">
    <location>
        <begin position="178"/>
        <end position="386"/>
    </location>
</feature>
<protein>
    <submittedName>
        <fullName evidence="7">DExH-box ATP-dependent RNA helicase DExH9</fullName>
    </submittedName>
</protein>
<keyword evidence="4" id="KW-0067">ATP-binding</keyword>
<dbReference type="Pfam" id="PF21408">
    <property type="entry name" value="MTR4-like_stalk"/>
    <property type="match status" value="1"/>
</dbReference>
<reference evidence="7 8" key="1">
    <citation type="journal article" date="2018" name="PLoS Genet.">
        <title>Population sequencing reveals clonal diversity and ancestral inbreeding in the grapevine cultivar Chardonnay.</title>
        <authorList>
            <person name="Roach M.J."/>
            <person name="Johnson D.L."/>
            <person name="Bohlmann J."/>
            <person name="van Vuuren H.J."/>
            <person name="Jones S.J."/>
            <person name="Pretorius I.S."/>
            <person name="Schmidt S.A."/>
            <person name="Borneman A.R."/>
        </authorList>
    </citation>
    <scope>NUCLEOTIDE SEQUENCE [LARGE SCALE GENOMIC DNA]</scope>
    <source>
        <strain evidence="8">cv. Chardonnay</strain>
        <tissue evidence="7">Leaf</tissue>
    </source>
</reference>
<evidence type="ECO:0000256" key="5">
    <source>
        <dbReference type="SAM" id="Coils"/>
    </source>
</evidence>
<dbReference type="EMBL" id="QGNW01000844">
    <property type="protein sequence ID" value="RVW61014.1"/>
    <property type="molecule type" value="Genomic_DNA"/>
</dbReference>
<dbReference type="SUPFAM" id="SSF52540">
    <property type="entry name" value="P-loop containing nucleoside triphosphate hydrolases"/>
    <property type="match status" value="1"/>
</dbReference>
<dbReference type="PROSITE" id="PS50878">
    <property type="entry name" value="RT_POL"/>
    <property type="match status" value="1"/>
</dbReference>
<dbReference type="FunFam" id="2.40.30.300:FF:000003">
    <property type="entry name" value="DEAD-box family ATP dependent helicase"/>
    <property type="match status" value="1"/>
</dbReference>
<dbReference type="SUPFAM" id="SSF56672">
    <property type="entry name" value="DNA/RNA polymerases"/>
    <property type="match status" value="1"/>
</dbReference>
<evidence type="ECO:0000313" key="7">
    <source>
        <dbReference type="EMBL" id="RVW61014.1"/>
    </source>
</evidence>
<dbReference type="Pfam" id="PF00078">
    <property type="entry name" value="RVT_1"/>
    <property type="match status" value="1"/>
</dbReference>
<keyword evidence="1" id="KW-0547">Nucleotide-binding</keyword>
<dbReference type="CDD" id="cd01650">
    <property type="entry name" value="RT_nLTR_like"/>
    <property type="match status" value="1"/>
</dbReference>
<dbReference type="InterPro" id="IPR048392">
    <property type="entry name" value="MTR4-like_stalk"/>
</dbReference>
<dbReference type="Proteomes" id="UP000288805">
    <property type="component" value="Unassembled WGS sequence"/>
</dbReference>
<name>A0A438FLZ9_VITVI</name>
<dbReference type="Pfam" id="PF13234">
    <property type="entry name" value="MTR4_beta-barrel"/>
    <property type="match status" value="1"/>
</dbReference>
<comment type="caution">
    <text evidence="7">The sequence shown here is derived from an EMBL/GenBank/DDBJ whole genome shotgun (WGS) entry which is preliminary data.</text>
</comment>
<dbReference type="SMART" id="SM01142">
    <property type="entry name" value="DSHCT"/>
    <property type="match status" value="1"/>
</dbReference>
<dbReference type="PANTHER" id="PTHR12131">
    <property type="entry name" value="ATP-DEPENDENT RNA AND DNA HELICASE"/>
    <property type="match status" value="1"/>
</dbReference>
<keyword evidence="5" id="KW-0175">Coiled coil</keyword>
<feature type="coiled-coil region" evidence="5">
    <location>
        <begin position="731"/>
        <end position="765"/>
    </location>
</feature>
<dbReference type="PANTHER" id="PTHR12131:SF25">
    <property type="entry name" value="DEXH-BOX ATP-DEPENDENT RNA HELICASE DEXH9"/>
    <property type="match status" value="1"/>
</dbReference>
<dbReference type="FunFam" id="1.20.1500.20:FF:000002">
    <property type="entry name" value="DEAD/DEAH box helicase, putative"/>
    <property type="match status" value="1"/>
</dbReference>
<dbReference type="GO" id="GO:0005524">
    <property type="term" value="F:ATP binding"/>
    <property type="evidence" value="ECO:0007669"/>
    <property type="project" value="UniProtKB-KW"/>
</dbReference>
<organism evidence="7 8">
    <name type="scientific">Vitis vinifera</name>
    <name type="common">Grape</name>
    <dbReference type="NCBI Taxonomy" id="29760"/>
    <lineage>
        <taxon>Eukaryota</taxon>
        <taxon>Viridiplantae</taxon>
        <taxon>Streptophyta</taxon>
        <taxon>Embryophyta</taxon>
        <taxon>Tracheophyta</taxon>
        <taxon>Spermatophyta</taxon>
        <taxon>Magnoliopsida</taxon>
        <taxon>eudicotyledons</taxon>
        <taxon>Gunneridae</taxon>
        <taxon>Pentapetalae</taxon>
        <taxon>rosids</taxon>
        <taxon>Vitales</taxon>
        <taxon>Vitaceae</taxon>
        <taxon>Viteae</taxon>
        <taxon>Vitis</taxon>
    </lineage>
</organism>
<keyword evidence="3 7" id="KW-0347">Helicase</keyword>
<dbReference type="InterPro" id="IPR000477">
    <property type="entry name" value="RT_dom"/>
</dbReference>
<dbReference type="Gene3D" id="3.40.50.300">
    <property type="entry name" value="P-loop containing nucleotide triphosphate hydrolases"/>
    <property type="match status" value="2"/>
</dbReference>
<dbReference type="InterPro" id="IPR027417">
    <property type="entry name" value="P-loop_NTPase"/>
</dbReference>
<evidence type="ECO:0000256" key="3">
    <source>
        <dbReference type="ARBA" id="ARBA00022806"/>
    </source>
</evidence>
<dbReference type="CDD" id="cd18795">
    <property type="entry name" value="SF2_C_Ski2"/>
    <property type="match status" value="1"/>
</dbReference>
<dbReference type="InterPro" id="IPR043502">
    <property type="entry name" value="DNA/RNA_pol_sf"/>
</dbReference>
<evidence type="ECO:0000256" key="1">
    <source>
        <dbReference type="ARBA" id="ARBA00022741"/>
    </source>
</evidence>
<dbReference type="Gene3D" id="2.40.30.300">
    <property type="match status" value="1"/>
</dbReference>
<dbReference type="Pfam" id="PF08148">
    <property type="entry name" value="DSHCT"/>
    <property type="match status" value="2"/>
</dbReference>
<proteinExistence type="predicted"/>
<dbReference type="InterPro" id="IPR050699">
    <property type="entry name" value="RNA-DNA_Helicase"/>
</dbReference>
<evidence type="ECO:0000256" key="4">
    <source>
        <dbReference type="ARBA" id="ARBA00022840"/>
    </source>
</evidence>
<dbReference type="GO" id="GO:0004386">
    <property type="term" value="F:helicase activity"/>
    <property type="evidence" value="ECO:0007669"/>
    <property type="project" value="UniProtKB-KW"/>
</dbReference>
<evidence type="ECO:0000259" key="6">
    <source>
        <dbReference type="PROSITE" id="PS50878"/>
    </source>
</evidence>
<dbReference type="Gene3D" id="1.20.1500.20">
    <property type="match status" value="1"/>
</dbReference>
<sequence>MQVHQQPCHIVYTDYRPTPLQHYIFPSGGDGLYLVVDEKGKFREDSFQKALNALVPAGEGDKKRENGKRQKGLVVGRAGEESDIFKMVKMIIQRQYDPVILFSFSKRDCEFLAMQGGSFTWSGGLNNQSHSRLDRFLVSDEWEEENEIRVGVVNAFKNLLFATGGWRPNISDLSFAREFHDHGRFVKSLNATFLVLTPKKGGAEDLMDFRPISLVGGLYKWLAKVLANRLKLVVSNERAVMCKLDIEKAYDHVDWSFLLSVMGMMGFREKWLRGLRQGDPFSPYLFVIAMEDLSCLLKRAVNSVFLVACKARGRGGEGVQVSHLLFTDDTLVFYGASQDQMMYLSWILMWFEAISGLRINLDKSELILVGGVENAKALVADLGCKVGSLSSSYLRLPLGAPHRSKSQIEDKADLGEFFVGSWRFANERGAFWNQVIRGKFGEEQGGWCSKEVRVLVKDAWVKDVWSSSEGRGSWSPHFSRPFNDWEMVRYTEGAANHCQGDAFGLGRVFCGKKEKESLESRPFVYFLDGLEVGFLKATVNQAWLKLCIYFGMARMDLNDDNEKVNIETIFWSAMDMLSDDDKKLPQARIVSNMLPLLKRGIGVHHSGLLPILKEVIEILFQEETFSIGLNMPAKTVVFTNVRKFDGDKFRWISSGEFIQMSGRAGRRGIDERGICILMVDEKLEPSTAKMMLKGSADCLNSAFHLSYNMLLNQMRSEDGDPEKLLRNSFYQFQADRAIPDLEKQAKNLEEERDSIIIEEEDSLENYYNLIQQYKSLKKDVRDIVFSPRYCLPFLQPGRLVCIQCTKTEENSPSFCIKDQTTWAVIINFERVKGTEDDASRKPEDADYTVDVLTRCTVSRDGVLKKTIKIVSLKEPGEPVVVTIDGLSSVRLIISKDLLPLEARENTLKKVSEVLSRFAKEGMPLLDPEEDMKVQSSQYRKAVRRIEALESLFDKHEVAKSPLIEQKLKVLHMKKELTAKIKSIKRTMRSSTALAFKDELKARKRVLRKLGYVTSDNVVELKGKVACEISSADELTLTELMFNGVFKDIKVEDMVSLLSCFVWREKLQDAQKPKDELELLFTQLQDTARRVAKVQLESKGVVGAVGEMMIWNTFMYERGSCLHVFIKWRGWMECFIRAQVASGWGGKGEAPDLAPSSDCSPNCLCSVWEADGAVAIWCCWLFESISSLAGLCRAPLVMHIIVKQSGMVQIDVESFVNSFRPDIMEAVHAWAKGSKFYQIMEITQVFEGSLIRAIRRLEEVLQQLIQAAKSIGETELEAKFEEAVSKIKRDIVFAASLYL</sequence>
<keyword evidence="2" id="KW-0378">Hydrolase</keyword>
<dbReference type="GO" id="GO:0016787">
    <property type="term" value="F:hydrolase activity"/>
    <property type="evidence" value="ECO:0007669"/>
    <property type="project" value="UniProtKB-KW"/>
</dbReference>
<dbReference type="InterPro" id="IPR001650">
    <property type="entry name" value="Helicase_C-like"/>
</dbReference>